<keyword evidence="1" id="KW-0472">Membrane</keyword>
<feature type="transmembrane region" description="Helical" evidence="1">
    <location>
        <begin position="100"/>
        <end position="123"/>
    </location>
</feature>
<dbReference type="Proteomes" id="UP000011205">
    <property type="component" value="Unassembled WGS sequence"/>
</dbReference>
<feature type="transmembrane region" description="Helical" evidence="1">
    <location>
        <begin position="130"/>
        <end position="151"/>
    </location>
</feature>
<evidence type="ECO:0000313" key="2">
    <source>
        <dbReference type="EMBL" id="ELS56474.1"/>
    </source>
</evidence>
<protein>
    <submittedName>
        <fullName evidence="2">Uncharacterized protein</fullName>
    </submittedName>
</protein>
<name>L8PJP6_STRVR</name>
<proteinExistence type="predicted"/>
<keyword evidence="1" id="KW-1133">Transmembrane helix</keyword>
<accession>L8PJP6</accession>
<organism evidence="2 3">
    <name type="scientific">Streptomyces viridochromogenes Tue57</name>
    <dbReference type="NCBI Taxonomy" id="1160705"/>
    <lineage>
        <taxon>Bacteria</taxon>
        <taxon>Bacillati</taxon>
        <taxon>Actinomycetota</taxon>
        <taxon>Actinomycetes</taxon>
        <taxon>Kitasatosporales</taxon>
        <taxon>Streptomycetaceae</taxon>
        <taxon>Streptomyces</taxon>
    </lineage>
</organism>
<reference evidence="2 3" key="1">
    <citation type="journal article" date="2013" name="Genome Announc.">
        <title>Draft Genome Sequence of Streptomyces viridochromogenes Strain Tu57, Producer of Avilamycin.</title>
        <authorList>
            <person name="Gruning B.A."/>
            <person name="Erxleben A."/>
            <person name="Hahnlein A."/>
            <person name="Gunther S."/>
        </authorList>
    </citation>
    <scope>NUCLEOTIDE SEQUENCE [LARGE SCALE GENOMIC DNA]</scope>
    <source>
        <strain evidence="2 3">Tue57</strain>
    </source>
</reference>
<gene>
    <name evidence="2" type="ORF">STVIR_2572</name>
</gene>
<comment type="caution">
    <text evidence="2">The sequence shown here is derived from an EMBL/GenBank/DDBJ whole genome shotgun (WGS) entry which is preliminary data.</text>
</comment>
<evidence type="ECO:0000313" key="3">
    <source>
        <dbReference type="Proteomes" id="UP000011205"/>
    </source>
</evidence>
<dbReference type="EMBL" id="AMLP01000084">
    <property type="protein sequence ID" value="ELS56474.1"/>
    <property type="molecule type" value="Genomic_DNA"/>
</dbReference>
<feature type="transmembrane region" description="Helical" evidence="1">
    <location>
        <begin position="49"/>
        <end position="69"/>
    </location>
</feature>
<keyword evidence="1" id="KW-0812">Transmembrane</keyword>
<sequence>MFALAGSVLAALGHRAVAGEVVPWWFVMLLAGAQFAVVWPVARRRLAFPAVLGCGLAAQGVLHLLLAIAGEPGPEGTVQAGGGAGGMRGAAVMVLPGGHAWQHVCAAMAVAHVLSAPAVAWLLHSADAAVAAALATTSAVRGIAAAVAAWVRSLRGGVEVRPLPAVPLAGYAVSVARAWTHRLGHALVRRGPPGHVRVPSRPSPGRSPWAAWLSPQGASLCPCTLLPVGQAV</sequence>
<feature type="transmembrane region" description="Helical" evidence="1">
    <location>
        <begin position="25"/>
        <end position="42"/>
    </location>
</feature>
<evidence type="ECO:0000256" key="1">
    <source>
        <dbReference type="SAM" id="Phobius"/>
    </source>
</evidence>
<dbReference type="AlphaFoldDB" id="L8PJP6"/>